<evidence type="ECO:0000256" key="12">
    <source>
        <dbReference type="HAMAP-Rule" id="MF_00165"/>
    </source>
</evidence>
<accession>A0A9X3EDS8</accession>
<dbReference type="NCBIfam" id="TIGR00041">
    <property type="entry name" value="DTMP_kinase"/>
    <property type="match status" value="1"/>
</dbReference>
<evidence type="ECO:0000256" key="4">
    <source>
        <dbReference type="ARBA" id="ARBA00022679"/>
    </source>
</evidence>
<evidence type="ECO:0000256" key="5">
    <source>
        <dbReference type="ARBA" id="ARBA00022727"/>
    </source>
</evidence>
<dbReference type="GO" id="GO:0005524">
    <property type="term" value="F:ATP binding"/>
    <property type="evidence" value="ECO:0007669"/>
    <property type="project" value="UniProtKB-UniRule"/>
</dbReference>
<comment type="caution">
    <text evidence="14">The sequence shown here is derived from an EMBL/GenBank/DDBJ whole genome shotgun (WGS) entry which is preliminary data.</text>
</comment>
<comment type="similarity">
    <text evidence="1 12">Belongs to the thymidylate kinase family.</text>
</comment>
<evidence type="ECO:0000256" key="6">
    <source>
        <dbReference type="ARBA" id="ARBA00022741"/>
    </source>
</evidence>
<keyword evidence="7 12" id="KW-0418">Kinase</keyword>
<dbReference type="CDD" id="cd01672">
    <property type="entry name" value="TMPK"/>
    <property type="match status" value="1"/>
</dbReference>
<dbReference type="RefSeq" id="WP_283173569.1">
    <property type="nucleotide sequence ID" value="NZ_JAPNOA010000026.1"/>
</dbReference>
<evidence type="ECO:0000259" key="13">
    <source>
        <dbReference type="Pfam" id="PF02223"/>
    </source>
</evidence>
<comment type="catalytic activity">
    <reaction evidence="10 12">
        <text>dTMP + ATP = dTDP + ADP</text>
        <dbReference type="Rhea" id="RHEA:13517"/>
        <dbReference type="ChEBI" id="CHEBI:30616"/>
        <dbReference type="ChEBI" id="CHEBI:58369"/>
        <dbReference type="ChEBI" id="CHEBI:63528"/>
        <dbReference type="ChEBI" id="CHEBI:456216"/>
        <dbReference type="EC" id="2.7.4.9"/>
    </reaction>
</comment>
<dbReference type="GO" id="GO:0004798">
    <property type="term" value="F:dTMP kinase activity"/>
    <property type="evidence" value="ECO:0007669"/>
    <property type="project" value="UniProtKB-UniRule"/>
</dbReference>
<evidence type="ECO:0000256" key="10">
    <source>
        <dbReference type="ARBA" id="ARBA00048743"/>
    </source>
</evidence>
<evidence type="ECO:0000256" key="7">
    <source>
        <dbReference type="ARBA" id="ARBA00022777"/>
    </source>
</evidence>
<dbReference type="GO" id="GO:0006233">
    <property type="term" value="P:dTDP biosynthetic process"/>
    <property type="evidence" value="ECO:0007669"/>
    <property type="project" value="InterPro"/>
</dbReference>
<evidence type="ECO:0000256" key="9">
    <source>
        <dbReference type="ARBA" id="ARBA00029962"/>
    </source>
</evidence>
<feature type="binding site" evidence="12">
    <location>
        <begin position="14"/>
        <end position="21"/>
    </location>
    <ligand>
        <name>ATP</name>
        <dbReference type="ChEBI" id="CHEBI:30616"/>
    </ligand>
</feature>
<keyword evidence="15" id="KW-1185">Reference proteome</keyword>
<gene>
    <name evidence="12 14" type="primary">tmk</name>
    <name evidence="14" type="ORF">OUO13_09165</name>
</gene>
<reference evidence="14" key="1">
    <citation type="submission" date="2022-11" db="EMBL/GenBank/DDBJ databases">
        <title>Parathalassolutuus dongxingensis gen. nov., sp. nov., a novel member of family Oceanospirillaceae isolated from a coastal shrimp pond in Guangxi, China.</title>
        <authorList>
            <person name="Chen H."/>
        </authorList>
    </citation>
    <scope>NUCLEOTIDE SEQUENCE</scope>
    <source>
        <strain evidence="14">G-43</strain>
    </source>
</reference>
<evidence type="ECO:0000256" key="3">
    <source>
        <dbReference type="ARBA" id="ARBA00017144"/>
    </source>
</evidence>
<keyword evidence="4 12" id="KW-0808">Transferase</keyword>
<dbReference type="HAMAP" id="MF_00165">
    <property type="entry name" value="Thymidylate_kinase"/>
    <property type="match status" value="1"/>
</dbReference>
<dbReference type="EMBL" id="JAPNOA010000026">
    <property type="protein sequence ID" value="MCY0965355.1"/>
    <property type="molecule type" value="Genomic_DNA"/>
</dbReference>
<dbReference type="Pfam" id="PF02223">
    <property type="entry name" value="Thymidylate_kin"/>
    <property type="match status" value="1"/>
</dbReference>
<dbReference type="PROSITE" id="PS01331">
    <property type="entry name" value="THYMIDYLATE_KINASE"/>
    <property type="match status" value="1"/>
</dbReference>
<sequence length="216" mass="23953">MSKHYSGRFITFEGGEGAGKSTNIQFCADWLSARGQEVLLTREPGGTPIAELIRSRLLKANHSESMDPLAELLLMFAARAQHVNRVIRPALQSGCWVLCDRFTDSTIAYQGFGRGLDLEQIATLKNMTHGDLAPDRTFLLDTPVEVGMARARGRGAALGEETDRFEREQLAFFERVREGFQALAATNPHFVTIDATQSLDLVQSRLQSELERLLAS</sequence>
<dbReference type="GO" id="GO:0005829">
    <property type="term" value="C:cytosol"/>
    <property type="evidence" value="ECO:0007669"/>
    <property type="project" value="TreeGrafter"/>
</dbReference>
<dbReference type="GO" id="GO:0006235">
    <property type="term" value="P:dTTP biosynthetic process"/>
    <property type="evidence" value="ECO:0007669"/>
    <property type="project" value="UniProtKB-UniRule"/>
</dbReference>
<evidence type="ECO:0000256" key="11">
    <source>
        <dbReference type="ARBA" id="ARBA00057735"/>
    </source>
</evidence>
<evidence type="ECO:0000313" key="15">
    <source>
        <dbReference type="Proteomes" id="UP001150830"/>
    </source>
</evidence>
<dbReference type="PANTHER" id="PTHR10344">
    <property type="entry name" value="THYMIDYLATE KINASE"/>
    <property type="match status" value="1"/>
</dbReference>
<evidence type="ECO:0000313" key="14">
    <source>
        <dbReference type="EMBL" id="MCY0965355.1"/>
    </source>
</evidence>
<keyword evidence="5 12" id="KW-0545">Nucleotide biosynthesis</keyword>
<dbReference type="Proteomes" id="UP001150830">
    <property type="component" value="Unassembled WGS sequence"/>
</dbReference>
<feature type="domain" description="Thymidylate kinase-like" evidence="13">
    <location>
        <begin position="12"/>
        <end position="204"/>
    </location>
</feature>
<evidence type="ECO:0000256" key="1">
    <source>
        <dbReference type="ARBA" id="ARBA00009776"/>
    </source>
</evidence>
<dbReference type="Gene3D" id="3.40.50.300">
    <property type="entry name" value="P-loop containing nucleotide triphosphate hydrolases"/>
    <property type="match status" value="1"/>
</dbReference>
<evidence type="ECO:0000256" key="2">
    <source>
        <dbReference type="ARBA" id="ARBA00012980"/>
    </source>
</evidence>
<dbReference type="FunFam" id="3.40.50.300:FF:000225">
    <property type="entry name" value="Thymidylate kinase"/>
    <property type="match status" value="1"/>
</dbReference>
<comment type="function">
    <text evidence="11 12">Phosphorylation of dTMP to form dTDP in both de novo and salvage pathways of dTTP synthesis.</text>
</comment>
<protein>
    <recommendedName>
        <fullName evidence="3 12">Thymidylate kinase</fullName>
        <ecNumber evidence="2 12">2.7.4.9</ecNumber>
    </recommendedName>
    <alternativeName>
        <fullName evidence="9 12">dTMP kinase</fullName>
    </alternativeName>
</protein>
<dbReference type="AlphaFoldDB" id="A0A9X3EDS8"/>
<dbReference type="PANTHER" id="PTHR10344:SF4">
    <property type="entry name" value="UMP-CMP KINASE 2, MITOCHONDRIAL"/>
    <property type="match status" value="1"/>
</dbReference>
<organism evidence="14 15">
    <name type="scientific">Parathalassolituus penaei</name>
    <dbReference type="NCBI Taxonomy" id="2997323"/>
    <lineage>
        <taxon>Bacteria</taxon>
        <taxon>Pseudomonadati</taxon>
        <taxon>Pseudomonadota</taxon>
        <taxon>Gammaproteobacteria</taxon>
        <taxon>Oceanospirillales</taxon>
        <taxon>Oceanospirillaceae</taxon>
        <taxon>Parathalassolituus</taxon>
    </lineage>
</organism>
<dbReference type="InterPro" id="IPR027417">
    <property type="entry name" value="P-loop_NTPase"/>
</dbReference>
<proteinExistence type="inferred from homology"/>
<dbReference type="InterPro" id="IPR018094">
    <property type="entry name" value="Thymidylate_kinase"/>
</dbReference>
<evidence type="ECO:0000256" key="8">
    <source>
        <dbReference type="ARBA" id="ARBA00022840"/>
    </source>
</evidence>
<dbReference type="EC" id="2.7.4.9" evidence="2 12"/>
<name>A0A9X3EDS8_9GAMM</name>
<dbReference type="GO" id="GO:0006227">
    <property type="term" value="P:dUDP biosynthetic process"/>
    <property type="evidence" value="ECO:0007669"/>
    <property type="project" value="TreeGrafter"/>
</dbReference>
<keyword evidence="8 12" id="KW-0067">ATP-binding</keyword>
<dbReference type="InterPro" id="IPR018095">
    <property type="entry name" value="Thymidylate_kin_CS"/>
</dbReference>
<keyword evidence="6 12" id="KW-0547">Nucleotide-binding</keyword>
<dbReference type="InterPro" id="IPR039430">
    <property type="entry name" value="Thymidylate_kin-like_dom"/>
</dbReference>
<dbReference type="SUPFAM" id="SSF52540">
    <property type="entry name" value="P-loop containing nucleoside triphosphate hydrolases"/>
    <property type="match status" value="1"/>
</dbReference>